<dbReference type="SMART" id="SM00382">
    <property type="entry name" value="AAA"/>
    <property type="match status" value="1"/>
</dbReference>
<evidence type="ECO:0000256" key="2">
    <source>
        <dbReference type="ARBA" id="ARBA00003288"/>
    </source>
</evidence>
<gene>
    <name evidence="19" type="ORF">GP2143_02035</name>
</gene>
<sequence length="516" mass="56937">MGVVMPDLAEKKPQGTADNVSGVDGDKPFAQLPFSFAQTHGVLLEQREPQPLVLYRKGLTVNTLIELRRALGRSFDTAELSNEAFQLRLTRSYQRDNSEAIQVAEDMGADFDLSRLADQIPDTGDLMDTEDDAPIIRLINAILSQAVREQASDIHIETFEERLVIRFRIDGILTEVLSPKRMLAPLLVSRLKVMAKLDIAERRVPQDGRISIRLAGHAVDIRVSTIPSTHGERVVLRLLDKQAGQLELKQLQMNEVVESAYGRSLRSPHGIILVTGPTGSGKTTTLYAGLTHINDSRRNILTIEDPVEYLLPGIGQTQVNTKVDMTFARGLRAILRQDPDVVMVGEIRDTETADIAVQASLTGHLVLSTLHTNTAIGAITRLQDMGVEPFLLSSSIIAVLSQRLVRVLCGKCKEAYPAAETELMMLAINQGSEPVTLYRSKGCEHCNHTGYKGRTGIYEMIEINDALRLMIHNGPGEHELLREARKHGAGILDDGRRRVLAGETSVEEVLRVTAAY</sequence>
<dbReference type="GO" id="GO:0016887">
    <property type="term" value="F:ATP hydrolysis activity"/>
    <property type="evidence" value="ECO:0007669"/>
    <property type="project" value="TreeGrafter"/>
</dbReference>
<evidence type="ECO:0000256" key="8">
    <source>
        <dbReference type="ARBA" id="ARBA00022723"/>
    </source>
</evidence>
<dbReference type="NCBIfam" id="TIGR02533">
    <property type="entry name" value="type_II_gspE"/>
    <property type="match status" value="1"/>
</dbReference>
<comment type="subcellular location">
    <subcellularLocation>
        <location evidence="3 16">Cell inner membrane</location>
    </subcellularLocation>
</comment>
<dbReference type="InterPro" id="IPR013369">
    <property type="entry name" value="T2SS_GspE"/>
</dbReference>
<dbReference type="Pfam" id="PF22341">
    <property type="entry name" value="GSPE_N1E"/>
    <property type="match status" value="1"/>
</dbReference>
<keyword evidence="14" id="KW-0472">Membrane</keyword>
<evidence type="ECO:0000256" key="16">
    <source>
        <dbReference type="RuleBase" id="RU366070"/>
    </source>
</evidence>
<keyword evidence="7" id="KW-0997">Cell inner membrane</keyword>
<dbReference type="GO" id="GO:0046872">
    <property type="term" value="F:metal ion binding"/>
    <property type="evidence" value="ECO:0007669"/>
    <property type="project" value="UniProtKB-KW"/>
</dbReference>
<keyword evidence="12 16" id="KW-0653">Protein transport</keyword>
<evidence type="ECO:0000256" key="17">
    <source>
        <dbReference type="SAM" id="MobiDB-lite"/>
    </source>
</evidence>
<dbReference type="GO" id="GO:0005524">
    <property type="term" value="F:ATP binding"/>
    <property type="evidence" value="ECO:0007669"/>
    <property type="project" value="UniProtKB-UniRule"/>
</dbReference>
<dbReference type="InterPro" id="IPR001482">
    <property type="entry name" value="T2SS/T4SS_dom"/>
</dbReference>
<evidence type="ECO:0000256" key="9">
    <source>
        <dbReference type="ARBA" id="ARBA00022741"/>
    </source>
</evidence>
<dbReference type="Gene3D" id="3.30.300.160">
    <property type="entry name" value="Type II secretion system, protein E, N-terminal domain"/>
    <property type="match status" value="1"/>
</dbReference>
<keyword evidence="11 16" id="KW-0067">ATP-binding</keyword>
<evidence type="ECO:0000256" key="5">
    <source>
        <dbReference type="ARBA" id="ARBA00022448"/>
    </source>
</evidence>
<comment type="cofactor">
    <cofactor evidence="1">
        <name>Zn(2+)</name>
        <dbReference type="ChEBI" id="CHEBI:29105"/>
    </cofactor>
</comment>
<evidence type="ECO:0000256" key="1">
    <source>
        <dbReference type="ARBA" id="ARBA00001947"/>
    </source>
</evidence>
<evidence type="ECO:0000256" key="10">
    <source>
        <dbReference type="ARBA" id="ARBA00022833"/>
    </source>
</evidence>
<dbReference type="Proteomes" id="UP000004931">
    <property type="component" value="Unassembled WGS sequence"/>
</dbReference>
<dbReference type="FunFam" id="3.40.50.300:FF:000398">
    <property type="entry name" value="Type IV pilus assembly ATPase PilB"/>
    <property type="match status" value="1"/>
</dbReference>
<dbReference type="InterPro" id="IPR054757">
    <property type="entry name" value="GSPE_N1E"/>
</dbReference>
<dbReference type="GO" id="GO:0008564">
    <property type="term" value="F:protein-exporting ATPase activity"/>
    <property type="evidence" value="ECO:0007669"/>
    <property type="project" value="UniProtKB-EC"/>
</dbReference>
<protein>
    <recommendedName>
        <fullName evidence="16">Type II secretion system protein E</fullName>
        <shortName evidence="16">T2SS protein E</shortName>
    </recommendedName>
    <alternativeName>
        <fullName evidence="16">Type II traffic warden ATPase</fullName>
    </alternativeName>
</protein>
<comment type="similarity">
    <text evidence="4 16">Belongs to the GSP E family.</text>
</comment>
<evidence type="ECO:0000256" key="3">
    <source>
        <dbReference type="ARBA" id="ARBA00004533"/>
    </source>
</evidence>
<evidence type="ECO:0000256" key="4">
    <source>
        <dbReference type="ARBA" id="ARBA00006611"/>
    </source>
</evidence>
<feature type="domain" description="Bacterial type II secretion system protein E" evidence="18">
    <location>
        <begin position="335"/>
        <end position="349"/>
    </location>
</feature>
<evidence type="ECO:0000256" key="7">
    <source>
        <dbReference type="ARBA" id="ARBA00022519"/>
    </source>
</evidence>
<evidence type="ECO:0000256" key="12">
    <source>
        <dbReference type="ARBA" id="ARBA00022927"/>
    </source>
</evidence>
<dbReference type="Pfam" id="PF00437">
    <property type="entry name" value="T2SSE"/>
    <property type="match status" value="1"/>
</dbReference>
<proteinExistence type="inferred from homology"/>
<dbReference type="SUPFAM" id="SSF52540">
    <property type="entry name" value="P-loop containing nucleoside triphosphate hydrolases"/>
    <property type="match status" value="1"/>
</dbReference>
<reference evidence="19 20" key="1">
    <citation type="journal article" date="2010" name="J. Bacteriol.">
        <title>Genome sequence of the oligotrophic marine Gammaproteobacterium HTCC2143, isolated from the Oregon Coast.</title>
        <authorList>
            <person name="Oh H.M."/>
            <person name="Kang I."/>
            <person name="Ferriera S."/>
            <person name="Giovannoni S.J."/>
            <person name="Cho J.C."/>
        </authorList>
    </citation>
    <scope>NUCLEOTIDE SEQUENCE [LARGE SCALE GENOMIC DNA]</scope>
    <source>
        <strain evidence="19 20">HTCC2143</strain>
    </source>
</reference>
<evidence type="ECO:0000313" key="19">
    <source>
        <dbReference type="EMBL" id="EAW30284.1"/>
    </source>
</evidence>
<dbReference type="InterPro" id="IPR003593">
    <property type="entry name" value="AAA+_ATPase"/>
</dbReference>
<dbReference type="GO" id="GO:0015628">
    <property type="term" value="P:protein secretion by the type II secretion system"/>
    <property type="evidence" value="ECO:0007669"/>
    <property type="project" value="UniProtKB-UniRule"/>
</dbReference>
<comment type="caution">
    <text evidence="19">The sequence shown here is derived from an EMBL/GenBank/DDBJ whole genome shotgun (WGS) entry which is preliminary data.</text>
</comment>
<dbReference type="GO" id="GO:0015627">
    <property type="term" value="C:type II protein secretion system complex"/>
    <property type="evidence" value="ECO:0007669"/>
    <property type="project" value="UniProtKB-UniRule"/>
</dbReference>
<evidence type="ECO:0000256" key="15">
    <source>
        <dbReference type="ARBA" id="ARBA00034006"/>
    </source>
</evidence>
<accession>A0YG34</accession>
<evidence type="ECO:0000259" key="18">
    <source>
        <dbReference type="PROSITE" id="PS00662"/>
    </source>
</evidence>
<dbReference type="PANTHER" id="PTHR30258:SF27">
    <property type="entry name" value="BACTERIOPHAGE ADSORPTION PROTEIN B-RELATED"/>
    <property type="match status" value="1"/>
</dbReference>
<dbReference type="CDD" id="cd01129">
    <property type="entry name" value="PulE-GspE-like"/>
    <property type="match status" value="1"/>
</dbReference>
<keyword evidence="5 16" id="KW-0813">Transport</keyword>
<dbReference type="InterPro" id="IPR027417">
    <property type="entry name" value="P-loop_NTPase"/>
</dbReference>
<organism evidence="19 20">
    <name type="scientific">marine gamma proteobacterium HTCC2143</name>
    <dbReference type="NCBI Taxonomy" id="247633"/>
    <lineage>
        <taxon>Bacteria</taxon>
        <taxon>Pseudomonadati</taxon>
        <taxon>Pseudomonadota</taxon>
        <taxon>Gammaproteobacteria</taxon>
        <taxon>Cellvibrionales</taxon>
        <taxon>Spongiibacteraceae</taxon>
        <taxon>BD1-7 clade</taxon>
    </lineage>
</organism>
<dbReference type="eggNOG" id="COG2804">
    <property type="taxonomic scope" value="Bacteria"/>
</dbReference>
<dbReference type="PROSITE" id="PS00662">
    <property type="entry name" value="T2SP_E"/>
    <property type="match status" value="1"/>
</dbReference>
<keyword evidence="9 16" id="KW-0547">Nucleotide-binding</keyword>
<evidence type="ECO:0000313" key="20">
    <source>
        <dbReference type="Proteomes" id="UP000004931"/>
    </source>
</evidence>
<dbReference type="Gene3D" id="3.40.50.300">
    <property type="entry name" value="P-loop containing nucleotide triphosphate hydrolases"/>
    <property type="match status" value="1"/>
</dbReference>
<keyword evidence="10" id="KW-0862">Zinc</keyword>
<keyword evidence="20" id="KW-1185">Reference proteome</keyword>
<comment type="catalytic activity">
    <reaction evidence="15">
        <text>ATP + H2O + cellular proteinSide 1 = ADP + phosphate + cellular proteinSide 2.</text>
        <dbReference type="EC" id="7.4.2.8"/>
    </reaction>
</comment>
<dbReference type="Gene3D" id="3.30.450.90">
    <property type="match status" value="1"/>
</dbReference>
<dbReference type="STRING" id="247633.GP2143_02035"/>
<evidence type="ECO:0000256" key="6">
    <source>
        <dbReference type="ARBA" id="ARBA00022475"/>
    </source>
</evidence>
<dbReference type="AlphaFoldDB" id="A0YG34"/>
<dbReference type="EMBL" id="AAVT01000009">
    <property type="protein sequence ID" value="EAW30284.1"/>
    <property type="molecule type" value="Genomic_DNA"/>
</dbReference>
<evidence type="ECO:0000256" key="14">
    <source>
        <dbReference type="ARBA" id="ARBA00023136"/>
    </source>
</evidence>
<comment type="function">
    <text evidence="2 16">ATPase component of the type II secretion system required for the energy-dependent secretion of extracellular factors such as proteases and toxins from the periplasm. Acts as a molecular motor to provide the energy that is required for assembly of the pseudopilus and the extrusion of substrates generated in the cytoplasm.</text>
</comment>
<dbReference type="FunFam" id="3.30.450.90:FF:000001">
    <property type="entry name" value="Type II secretion system ATPase GspE"/>
    <property type="match status" value="1"/>
</dbReference>
<keyword evidence="8" id="KW-0479">Metal-binding</keyword>
<feature type="region of interest" description="Disordered" evidence="17">
    <location>
        <begin position="1"/>
        <end position="24"/>
    </location>
</feature>
<dbReference type="SUPFAM" id="SSF160246">
    <property type="entry name" value="EspE N-terminal domain-like"/>
    <property type="match status" value="1"/>
</dbReference>
<keyword evidence="6" id="KW-1003">Cell membrane</keyword>
<evidence type="ECO:0000256" key="11">
    <source>
        <dbReference type="ARBA" id="ARBA00022840"/>
    </source>
</evidence>
<name>A0YG34_9GAMM</name>
<dbReference type="InterPro" id="IPR037257">
    <property type="entry name" value="T2SS_E_N_sf"/>
</dbReference>
<dbReference type="PANTHER" id="PTHR30258">
    <property type="entry name" value="TYPE II SECRETION SYSTEM PROTEIN GSPE-RELATED"/>
    <property type="match status" value="1"/>
</dbReference>
<dbReference type="GO" id="GO:0005886">
    <property type="term" value="C:plasma membrane"/>
    <property type="evidence" value="ECO:0007669"/>
    <property type="project" value="UniProtKB-SubCell"/>
</dbReference>
<keyword evidence="13" id="KW-1278">Translocase</keyword>
<evidence type="ECO:0000256" key="13">
    <source>
        <dbReference type="ARBA" id="ARBA00022967"/>
    </source>
</evidence>